<dbReference type="OrthoDB" id="5396252at2759"/>
<feature type="compositionally biased region" description="Polar residues" evidence="1">
    <location>
        <begin position="249"/>
        <end position="268"/>
    </location>
</feature>
<evidence type="ECO:0000313" key="3">
    <source>
        <dbReference type="Proteomes" id="UP000050424"/>
    </source>
</evidence>
<feature type="compositionally biased region" description="Basic and acidic residues" evidence="1">
    <location>
        <begin position="52"/>
        <end position="65"/>
    </location>
</feature>
<dbReference type="Proteomes" id="UP000050424">
    <property type="component" value="Unassembled WGS sequence"/>
</dbReference>
<dbReference type="PANTHER" id="PTHR42068:SF1">
    <property type="entry name" value="YALI0B18964P"/>
    <property type="match status" value="1"/>
</dbReference>
<reference evidence="2 3" key="1">
    <citation type="submission" date="2015-09" db="EMBL/GenBank/DDBJ databases">
        <title>Draft genome of a European isolate of the apple canker pathogen Neonectria ditissima.</title>
        <authorList>
            <person name="Gomez-Cortecero A."/>
            <person name="Harrison R.J."/>
            <person name="Armitage A.D."/>
        </authorList>
    </citation>
    <scope>NUCLEOTIDE SEQUENCE [LARGE SCALE GENOMIC DNA]</scope>
    <source>
        <strain evidence="2 3">R09/05</strain>
    </source>
</reference>
<feature type="compositionally biased region" description="Low complexity" evidence="1">
    <location>
        <begin position="143"/>
        <end position="163"/>
    </location>
</feature>
<feature type="compositionally biased region" description="Polar residues" evidence="1">
    <location>
        <begin position="75"/>
        <end position="102"/>
    </location>
</feature>
<gene>
    <name evidence="2" type="ORF">AK830_g4480</name>
</gene>
<feature type="compositionally biased region" description="Polar residues" evidence="1">
    <location>
        <begin position="184"/>
        <end position="200"/>
    </location>
</feature>
<dbReference type="AlphaFoldDB" id="A0A0P7BL83"/>
<evidence type="ECO:0000256" key="1">
    <source>
        <dbReference type="SAM" id="MobiDB-lite"/>
    </source>
</evidence>
<proteinExistence type="predicted"/>
<comment type="caution">
    <text evidence="2">The sequence shown here is derived from an EMBL/GenBank/DDBJ whole genome shotgun (WGS) entry which is preliminary data.</text>
</comment>
<feature type="compositionally biased region" description="Basic and acidic residues" evidence="1">
    <location>
        <begin position="14"/>
        <end position="32"/>
    </location>
</feature>
<dbReference type="PANTHER" id="PTHR42068">
    <property type="entry name" value="YALI0B18964P"/>
    <property type="match status" value="1"/>
</dbReference>
<dbReference type="STRING" id="78410.A0A0P7BL83"/>
<feature type="compositionally biased region" description="Polar residues" evidence="1">
    <location>
        <begin position="207"/>
        <end position="216"/>
    </location>
</feature>
<keyword evidence="3" id="KW-1185">Reference proteome</keyword>
<feature type="region of interest" description="Disordered" evidence="1">
    <location>
        <begin position="1"/>
        <end position="288"/>
    </location>
</feature>
<name>A0A0P7BL83_9HYPO</name>
<accession>A0A0P7BL83</accession>
<dbReference type="EMBL" id="LKCW01000054">
    <property type="protein sequence ID" value="KPM42087.1"/>
    <property type="molecule type" value="Genomic_DNA"/>
</dbReference>
<protein>
    <submittedName>
        <fullName evidence="2">Uncharacterized protein</fullName>
    </submittedName>
</protein>
<sequence>MSALSSRGNVMRSAELEAHQKQRDEKHKAKESDESDSDDDDINYDSEDDTKELDKQTEQRRRQESHVAGYRQQMMKMTNGPQQIQIQHTRAPNSQGPWMNVTNHDDGDEDDIPLAMLQAHRQRDPMSRLAGVRSNPNLRGTAQQQFSRPGSSQSRPGSAQGQSHKFGSHLQLPSFARALPQDPFQDSFQDSFQVPYQNPFQDPISVGPNSSFQQPFSEGLIGVIASQERAKASRRGSPSGGSQPIPSPTNSAFGWTSGHGPNQNTQMASPYGMPGVQQPSRPQTANAAAQMQLQQMWHGLQAQSQFLQGTPLASQHKSSQSWNYFPSQSLAGKRGAAARDPGLAVPAYGGYAASIPPTERSTVGLPSRYRPVSRARS</sequence>
<organism evidence="2 3">
    <name type="scientific">Neonectria ditissima</name>
    <dbReference type="NCBI Taxonomy" id="78410"/>
    <lineage>
        <taxon>Eukaryota</taxon>
        <taxon>Fungi</taxon>
        <taxon>Dikarya</taxon>
        <taxon>Ascomycota</taxon>
        <taxon>Pezizomycotina</taxon>
        <taxon>Sordariomycetes</taxon>
        <taxon>Hypocreomycetidae</taxon>
        <taxon>Hypocreales</taxon>
        <taxon>Nectriaceae</taxon>
        <taxon>Neonectria</taxon>
    </lineage>
</organism>
<feature type="region of interest" description="Disordered" evidence="1">
    <location>
        <begin position="353"/>
        <end position="377"/>
    </location>
</feature>
<evidence type="ECO:0000313" key="2">
    <source>
        <dbReference type="EMBL" id="KPM42087.1"/>
    </source>
</evidence>
<feature type="compositionally biased region" description="Acidic residues" evidence="1">
    <location>
        <begin position="33"/>
        <end position="51"/>
    </location>
</feature>